<accession>A0A0G4PVB8</accession>
<protein>
    <submittedName>
        <fullName evidence="1">Str. FM013</fullName>
    </submittedName>
</protein>
<proteinExistence type="predicted"/>
<dbReference type="STRING" id="1429867.A0A0G4PVB8"/>
<sequence length="123" mass="13914">MVCVQSHLKGKLDRPAICNDSSLYRFASNWEMIFLRLPQLLDNTWTVAEYEKDLHQSLHAVIEGEAFDAQGAEESGYDPEKDANPWPGFYSDYHMSLVIQRIHVVDATTLASEGSTIRTVLVI</sequence>
<name>A0A0G4PVB8_PENC3</name>
<keyword evidence="2" id="KW-1185">Reference proteome</keyword>
<reference evidence="1 2" key="1">
    <citation type="journal article" date="2014" name="Nat. Commun.">
        <title>Multiple recent horizontal transfers of a large genomic region in cheese making fungi.</title>
        <authorList>
            <person name="Cheeseman K."/>
            <person name="Ropars J."/>
            <person name="Renault P."/>
            <person name="Dupont J."/>
            <person name="Gouzy J."/>
            <person name="Branca A."/>
            <person name="Abraham A.L."/>
            <person name="Ceppi M."/>
            <person name="Conseiller E."/>
            <person name="Debuchy R."/>
            <person name="Malagnac F."/>
            <person name="Goarin A."/>
            <person name="Silar P."/>
            <person name="Lacoste S."/>
            <person name="Sallet E."/>
            <person name="Bensimon A."/>
            <person name="Giraud T."/>
            <person name="Brygoo Y."/>
        </authorList>
    </citation>
    <scope>NUCLEOTIDE SEQUENCE [LARGE SCALE GENOMIC DNA]</scope>
    <source>
        <strain evidence="2">FM 013</strain>
    </source>
</reference>
<evidence type="ECO:0000313" key="2">
    <source>
        <dbReference type="Proteomes" id="UP000053732"/>
    </source>
</evidence>
<gene>
    <name evidence="1" type="ORF">PCAMFM013_S051g000033</name>
</gene>
<dbReference type="Proteomes" id="UP000053732">
    <property type="component" value="Unassembled WGS sequence"/>
</dbReference>
<evidence type="ECO:0000313" key="1">
    <source>
        <dbReference type="EMBL" id="CRL30430.1"/>
    </source>
</evidence>
<dbReference type="EMBL" id="HG793184">
    <property type="protein sequence ID" value="CRL30430.1"/>
    <property type="molecule type" value="Genomic_DNA"/>
</dbReference>
<dbReference type="AlphaFoldDB" id="A0A0G4PVB8"/>
<organism evidence="1 2">
    <name type="scientific">Penicillium camemberti (strain FM 013)</name>
    <dbReference type="NCBI Taxonomy" id="1429867"/>
    <lineage>
        <taxon>Eukaryota</taxon>
        <taxon>Fungi</taxon>
        <taxon>Dikarya</taxon>
        <taxon>Ascomycota</taxon>
        <taxon>Pezizomycotina</taxon>
        <taxon>Eurotiomycetes</taxon>
        <taxon>Eurotiomycetidae</taxon>
        <taxon>Eurotiales</taxon>
        <taxon>Aspergillaceae</taxon>
        <taxon>Penicillium</taxon>
    </lineage>
</organism>